<proteinExistence type="inferred from homology"/>
<evidence type="ECO:0000313" key="18">
    <source>
        <dbReference type="Proteomes" id="UP000663970"/>
    </source>
</evidence>
<keyword evidence="4" id="KW-0444">Lipid biosynthesis</keyword>
<keyword evidence="18" id="KW-1185">Reference proteome</keyword>
<comment type="caution">
    <text evidence="17">The sequence shown here is derived from an EMBL/GenBank/DDBJ whole genome shotgun (WGS) entry which is preliminary data.</text>
</comment>
<keyword evidence="5" id="KW-0808">Transferase</keyword>
<dbReference type="InterPro" id="IPR000829">
    <property type="entry name" value="DAGK"/>
</dbReference>
<evidence type="ECO:0000256" key="1">
    <source>
        <dbReference type="ARBA" id="ARBA00004651"/>
    </source>
</evidence>
<evidence type="ECO:0000313" key="17">
    <source>
        <dbReference type="EMBL" id="MBN8236670.1"/>
    </source>
</evidence>
<dbReference type="PANTHER" id="PTHR34299:SF1">
    <property type="entry name" value="DIACYLGLYCEROL KINASE"/>
    <property type="match status" value="1"/>
</dbReference>
<evidence type="ECO:0000256" key="16">
    <source>
        <dbReference type="SAM" id="Phobius"/>
    </source>
</evidence>
<protein>
    <submittedName>
        <fullName evidence="17">Diacylglycerol kinase</fullName>
    </submittedName>
</protein>
<keyword evidence="13" id="KW-0594">Phospholipid biosynthesis</keyword>
<reference evidence="17 18" key="1">
    <citation type="submission" date="2020-12" db="EMBL/GenBank/DDBJ databases">
        <title>Oil enriched cultivation method for isolating marine PHA-producing bacteria.</title>
        <authorList>
            <person name="Zheng W."/>
            <person name="Yu S."/>
            <person name="Huang Y."/>
        </authorList>
    </citation>
    <scope>NUCLEOTIDE SEQUENCE [LARGE SCALE GENOMIC DNA]</scope>
    <source>
        <strain evidence="17 18">SY-2-6</strain>
    </source>
</reference>
<dbReference type="InterPro" id="IPR036945">
    <property type="entry name" value="DAGK_sf"/>
</dbReference>
<name>A0ABS3DZ85_9BACI</name>
<keyword evidence="7" id="KW-0547">Nucleotide-binding</keyword>
<keyword evidence="12 16" id="KW-0472">Membrane</keyword>
<keyword evidence="9" id="KW-0067">ATP-binding</keyword>
<accession>A0ABS3DZ85</accession>
<comment type="subcellular location">
    <subcellularLocation>
        <location evidence="1">Cell membrane</location>
        <topology evidence="1">Multi-pass membrane protein</topology>
    </subcellularLocation>
</comment>
<keyword evidence="11" id="KW-0443">Lipid metabolism</keyword>
<evidence type="ECO:0000256" key="2">
    <source>
        <dbReference type="ARBA" id="ARBA00005967"/>
    </source>
</evidence>
<evidence type="ECO:0000256" key="7">
    <source>
        <dbReference type="ARBA" id="ARBA00022741"/>
    </source>
</evidence>
<evidence type="ECO:0000256" key="6">
    <source>
        <dbReference type="ARBA" id="ARBA00022692"/>
    </source>
</evidence>
<keyword evidence="10 16" id="KW-1133">Transmembrane helix</keyword>
<evidence type="ECO:0000256" key="11">
    <source>
        <dbReference type="ARBA" id="ARBA00023098"/>
    </source>
</evidence>
<evidence type="ECO:0000256" key="12">
    <source>
        <dbReference type="ARBA" id="ARBA00023136"/>
    </source>
</evidence>
<evidence type="ECO:0000256" key="10">
    <source>
        <dbReference type="ARBA" id="ARBA00022989"/>
    </source>
</evidence>
<evidence type="ECO:0000256" key="5">
    <source>
        <dbReference type="ARBA" id="ARBA00022679"/>
    </source>
</evidence>
<evidence type="ECO:0000256" key="8">
    <source>
        <dbReference type="ARBA" id="ARBA00022777"/>
    </source>
</evidence>
<dbReference type="Gene3D" id="1.10.287.3610">
    <property type="match status" value="1"/>
</dbReference>
<dbReference type="CDD" id="cd14263">
    <property type="entry name" value="DAGK_IM_like"/>
    <property type="match status" value="1"/>
</dbReference>
<evidence type="ECO:0000256" key="13">
    <source>
        <dbReference type="ARBA" id="ARBA00023209"/>
    </source>
</evidence>
<keyword evidence="14" id="KW-1208">Phospholipid metabolism</keyword>
<dbReference type="PANTHER" id="PTHR34299">
    <property type="entry name" value="DIACYLGLYCEROL KINASE"/>
    <property type="match status" value="1"/>
</dbReference>
<organism evidence="17 18">
    <name type="scientific">Halobacillus kuroshimensis</name>
    <dbReference type="NCBI Taxonomy" id="302481"/>
    <lineage>
        <taxon>Bacteria</taxon>
        <taxon>Bacillati</taxon>
        <taxon>Bacillota</taxon>
        <taxon>Bacilli</taxon>
        <taxon>Bacillales</taxon>
        <taxon>Bacillaceae</taxon>
        <taxon>Halobacillus</taxon>
    </lineage>
</organism>
<keyword evidence="8 17" id="KW-0418">Kinase</keyword>
<feature type="transmembrane region" description="Helical" evidence="16">
    <location>
        <begin position="110"/>
        <end position="131"/>
    </location>
</feature>
<gene>
    <name evidence="17" type="ORF">JF544_15530</name>
</gene>
<evidence type="ECO:0000256" key="3">
    <source>
        <dbReference type="ARBA" id="ARBA00022475"/>
    </source>
</evidence>
<dbReference type="EMBL" id="JAEKJY010000005">
    <property type="protein sequence ID" value="MBN8236670.1"/>
    <property type="molecule type" value="Genomic_DNA"/>
</dbReference>
<feature type="region of interest" description="Disordered" evidence="15">
    <location>
        <begin position="1"/>
        <end position="21"/>
    </location>
</feature>
<feature type="transmembrane region" description="Helical" evidence="16">
    <location>
        <begin position="69"/>
        <end position="89"/>
    </location>
</feature>
<evidence type="ECO:0000256" key="15">
    <source>
        <dbReference type="SAM" id="MobiDB-lite"/>
    </source>
</evidence>
<keyword evidence="3" id="KW-1003">Cell membrane</keyword>
<dbReference type="GO" id="GO:0016301">
    <property type="term" value="F:kinase activity"/>
    <property type="evidence" value="ECO:0007669"/>
    <property type="project" value="UniProtKB-KW"/>
</dbReference>
<sequence>MKRRCSPARRTFSVNSGSSDPKKKGIGFAYAWRGIKLVWTSERNFRIHAAAAILALTAGGILRLSLVEWAVLTVTIALVLTLEMVNSAIEKLLDHLHPDRHPAVGAVKDVAAGAVLTAAGGSVVVGVFLFGPKLLALLM</sequence>
<keyword evidence="6 16" id="KW-0812">Transmembrane</keyword>
<comment type="similarity">
    <text evidence="2">Belongs to the bacterial diacylglycerol kinase family.</text>
</comment>
<evidence type="ECO:0000256" key="4">
    <source>
        <dbReference type="ARBA" id="ARBA00022516"/>
    </source>
</evidence>
<evidence type="ECO:0000256" key="9">
    <source>
        <dbReference type="ARBA" id="ARBA00022840"/>
    </source>
</evidence>
<feature type="transmembrane region" description="Helical" evidence="16">
    <location>
        <begin position="45"/>
        <end position="63"/>
    </location>
</feature>
<dbReference type="Pfam" id="PF01219">
    <property type="entry name" value="DAGK_prokar"/>
    <property type="match status" value="1"/>
</dbReference>
<evidence type="ECO:0000256" key="14">
    <source>
        <dbReference type="ARBA" id="ARBA00023264"/>
    </source>
</evidence>
<dbReference type="Proteomes" id="UP000663970">
    <property type="component" value="Unassembled WGS sequence"/>
</dbReference>